<keyword evidence="2" id="KW-0963">Cytoplasm</keyword>
<evidence type="ECO:0000256" key="2">
    <source>
        <dbReference type="HAMAP-Rule" id="MF_00795"/>
    </source>
</evidence>
<gene>
    <name evidence="2" type="primary">cutC</name>
    <name evidence="3" type="ORF">ACFPPD_20330</name>
</gene>
<comment type="caution">
    <text evidence="3">The sequence shown here is derived from an EMBL/GenBank/DDBJ whole genome shotgun (WGS) entry which is preliminary data.</text>
</comment>
<dbReference type="PANTHER" id="PTHR12598">
    <property type="entry name" value="COPPER HOMEOSTASIS PROTEIN CUTC"/>
    <property type="match status" value="1"/>
</dbReference>
<organism evidence="3 4">
    <name type="scientific">Cohnella suwonensis</name>
    <dbReference type="NCBI Taxonomy" id="696072"/>
    <lineage>
        <taxon>Bacteria</taxon>
        <taxon>Bacillati</taxon>
        <taxon>Bacillota</taxon>
        <taxon>Bacilli</taxon>
        <taxon>Bacillales</taxon>
        <taxon>Paenibacillaceae</taxon>
        <taxon>Cohnella</taxon>
    </lineage>
</organism>
<comment type="caution">
    <text evidence="2">Once thought to be involved in copper homeostasis, experiments in E.coli have shown this is not the case.</text>
</comment>
<comment type="similarity">
    <text evidence="1 2">Belongs to the CutC family.</text>
</comment>
<protein>
    <recommendedName>
        <fullName evidence="2">PF03932 family protein CutC</fullName>
    </recommendedName>
</protein>
<dbReference type="Proteomes" id="UP001596105">
    <property type="component" value="Unassembled WGS sequence"/>
</dbReference>
<proteinExistence type="inferred from homology"/>
<name>A0ABW0M0G8_9BACL</name>
<dbReference type="Gene3D" id="3.20.20.380">
    <property type="entry name" value="Copper homeostasis (CutC) domain"/>
    <property type="match status" value="1"/>
</dbReference>
<evidence type="ECO:0000313" key="4">
    <source>
        <dbReference type="Proteomes" id="UP001596105"/>
    </source>
</evidence>
<evidence type="ECO:0000256" key="1">
    <source>
        <dbReference type="ARBA" id="ARBA00007768"/>
    </source>
</evidence>
<dbReference type="Pfam" id="PF03932">
    <property type="entry name" value="CutC"/>
    <property type="match status" value="1"/>
</dbReference>
<keyword evidence="4" id="KW-1185">Reference proteome</keyword>
<sequence>MLLEVIAINLADVKAANEYGADRIELVTGIAEGGLTPSIGLVEAAVAASRIPVNVMVRPHSQSFRYDEDDIAVMLRDIEAIGSAGAAGIVFGGLDAAGGVDVPLLKKVLAAADAAGLDVTFHRAFDEIDDQVDALRTLASYPGIHRILTSGGRQPAPQALPRLRELQEAARHTSIRILAGHGLDADTLGLVLRETGVPEVHFGSAVREDGSFANPISASRVRRIKEILNLHSENGMK</sequence>
<dbReference type="HAMAP" id="MF_00795">
    <property type="entry name" value="CutC"/>
    <property type="match status" value="1"/>
</dbReference>
<comment type="subcellular location">
    <subcellularLocation>
        <location evidence="2">Cytoplasm</location>
    </subcellularLocation>
</comment>
<dbReference type="InterPro" id="IPR036822">
    <property type="entry name" value="CutC-like_dom_sf"/>
</dbReference>
<dbReference type="EMBL" id="JBHSMH010000084">
    <property type="protein sequence ID" value="MFC5471040.1"/>
    <property type="molecule type" value="Genomic_DNA"/>
</dbReference>
<reference evidence="4" key="1">
    <citation type="journal article" date="2019" name="Int. J. Syst. Evol. Microbiol.">
        <title>The Global Catalogue of Microorganisms (GCM) 10K type strain sequencing project: providing services to taxonomists for standard genome sequencing and annotation.</title>
        <authorList>
            <consortium name="The Broad Institute Genomics Platform"/>
            <consortium name="The Broad Institute Genome Sequencing Center for Infectious Disease"/>
            <person name="Wu L."/>
            <person name="Ma J."/>
        </authorList>
    </citation>
    <scope>NUCLEOTIDE SEQUENCE [LARGE SCALE GENOMIC DNA]</scope>
    <source>
        <strain evidence="4">CCUG 57113</strain>
    </source>
</reference>
<evidence type="ECO:0000313" key="3">
    <source>
        <dbReference type="EMBL" id="MFC5471040.1"/>
    </source>
</evidence>
<dbReference type="RefSeq" id="WP_209751120.1">
    <property type="nucleotide sequence ID" value="NZ_JBHSMH010000084.1"/>
</dbReference>
<dbReference type="InterPro" id="IPR005627">
    <property type="entry name" value="CutC-like"/>
</dbReference>
<dbReference type="SUPFAM" id="SSF110395">
    <property type="entry name" value="CutC-like"/>
    <property type="match status" value="1"/>
</dbReference>
<accession>A0ABW0M0G8</accession>
<dbReference type="PANTHER" id="PTHR12598:SF0">
    <property type="entry name" value="COPPER HOMEOSTASIS PROTEIN CUTC HOMOLOG"/>
    <property type="match status" value="1"/>
</dbReference>